<name>A0AAV0UVA5_9STRA</name>
<proteinExistence type="predicted"/>
<evidence type="ECO:0000313" key="3">
    <source>
        <dbReference type="Proteomes" id="UP001157938"/>
    </source>
</evidence>
<evidence type="ECO:0000313" key="1">
    <source>
        <dbReference type="EMBL" id="CAH0484466.1"/>
    </source>
</evidence>
<dbReference type="AlphaFoldDB" id="A0AAV0UVA5"/>
<comment type="caution">
    <text evidence="2">The sequence shown here is derived from an EMBL/GenBank/DDBJ whole genome shotgun (WGS) entry which is preliminary data.</text>
</comment>
<keyword evidence="3" id="KW-1185">Reference proteome</keyword>
<reference evidence="2" key="2">
    <citation type="submission" date="2022-12" db="EMBL/GenBank/DDBJ databases">
        <authorList>
            <person name="Webb A."/>
        </authorList>
    </citation>
    <scope>NUCLEOTIDE SEQUENCE</scope>
    <source>
        <strain evidence="2">Pf2</strain>
    </source>
</reference>
<organism evidence="2 4">
    <name type="scientific">Peronospora farinosa</name>
    <dbReference type="NCBI Taxonomy" id="134698"/>
    <lineage>
        <taxon>Eukaryota</taxon>
        <taxon>Sar</taxon>
        <taxon>Stramenopiles</taxon>
        <taxon>Oomycota</taxon>
        <taxon>Peronosporomycetes</taxon>
        <taxon>Peronosporales</taxon>
        <taxon>Peronosporaceae</taxon>
        <taxon>Peronospora</taxon>
    </lineage>
</organism>
<accession>A0AAV0UVA5</accession>
<sequence>MKERHHYPLDSRRKRIDLWVYNFHPADSFVISKIKDEWTRRWYIKKLKLIKSNECSHNVLGRRLRSCRILDARQRRADLRSKSMICCGLSLDATGFWYVKQLKPEFQSIIAKYENYYEGELVFPPGVAAASM</sequence>
<protein>
    <submittedName>
        <fullName evidence="2">Uncharacterized protein</fullName>
    </submittedName>
</protein>
<dbReference type="Proteomes" id="UP001157938">
    <property type="component" value="Unassembled WGS sequence"/>
</dbReference>
<evidence type="ECO:0000313" key="2">
    <source>
        <dbReference type="EMBL" id="CAI5740881.1"/>
    </source>
</evidence>
<dbReference type="EMBL" id="CAKLBC010000004">
    <property type="protein sequence ID" value="CAH0484466.1"/>
    <property type="molecule type" value="Genomic_DNA"/>
</dbReference>
<dbReference type="Proteomes" id="UP001159659">
    <property type="component" value="Unassembled WGS sequence"/>
</dbReference>
<dbReference type="EMBL" id="CANTFK010000994">
    <property type="protein sequence ID" value="CAI5740881.1"/>
    <property type="molecule type" value="Genomic_DNA"/>
</dbReference>
<gene>
    <name evidence="1" type="ORF">PFR001_LOCUS226</name>
    <name evidence="2" type="ORF">PFR002_LOCUS9399</name>
</gene>
<evidence type="ECO:0000313" key="4">
    <source>
        <dbReference type="Proteomes" id="UP001159659"/>
    </source>
</evidence>
<reference evidence="1 3" key="1">
    <citation type="submission" date="2021-11" db="EMBL/GenBank/DDBJ databases">
        <authorList>
            <person name="Islam A."/>
            <person name="Islam S."/>
            <person name="Flora M.S."/>
            <person name="Rahman M."/>
            <person name="Ziaur R.M."/>
            <person name="Epstein J.H."/>
            <person name="Hassan M."/>
            <person name="Klassen M."/>
            <person name="Woodard K."/>
            <person name="Webb A."/>
            <person name="Webby R.J."/>
            <person name="El Zowalaty M.E."/>
        </authorList>
    </citation>
    <scope>NUCLEOTIDE SEQUENCE [LARGE SCALE GENOMIC DNA]</scope>
    <source>
        <strain evidence="1">Pf1</strain>
    </source>
</reference>